<evidence type="ECO:0000256" key="1">
    <source>
        <dbReference type="SAM" id="Coils"/>
    </source>
</evidence>
<dbReference type="InterPro" id="IPR001584">
    <property type="entry name" value="Integrase_cat-core"/>
</dbReference>
<dbReference type="SUPFAM" id="SSF46689">
    <property type="entry name" value="Homeodomain-like"/>
    <property type="match status" value="2"/>
</dbReference>
<dbReference type="GO" id="GO:0003676">
    <property type="term" value="F:nucleic acid binding"/>
    <property type="evidence" value="ECO:0007669"/>
    <property type="project" value="InterPro"/>
</dbReference>
<dbReference type="Gene3D" id="3.30.420.10">
    <property type="entry name" value="Ribonuclease H-like superfamily/Ribonuclease H"/>
    <property type="match status" value="1"/>
</dbReference>
<dbReference type="InterPro" id="IPR050900">
    <property type="entry name" value="Transposase_IS3/IS150/IS904"/>
</dbReference>
<comment type="caution">
    <text evidence="4">The sequence shown here is derived from an EMBL/GenBank/DDBJ whole genome shotgun (WGS) entry which is preliminary data.</text>
</comment>
<dbReference type="Pfam" id="PF13333">
    <property type="entry name" value="rve_2"/>
    <property type="match status" value="1"/>
</dbReference>
<dbReference type="InterPro" id="IPR036397">
    <property type="entry name" value="RNaseH_sf"/>
</dbReference>
<proteinExistence type="predicted"/>
<dbReference type="PROSITE" id="PS50994">
    <property type="entry name" value="INTEGRASE"/>
    <property type="match status" value="1"/>
</dbReference>
<dbReference type="NCBIfam" id="NF033516">
    <property type="entry name" value="transpos_IS3"/>
    <property type="match status" value="1"/>
</dbReference>
<dbReference type="PANTHER" id="PTHR46889:SF5">
    <property type="entry name" value="INTEGRASE PROTEIN"/>
    <property type="match status" value="1"/>
</dbReference>
<accession>A0A6L5YU71</accession>
<keyword evidence="5" id="KW-1185">Reference proteome</keyword>
<dbReference type="SUPFAM" id="SSF53098">
    <property type="entry name" value="Ribonuclease H-like"/>
    <property type="match status" value="1"/>
</dbReference>
<dbReference type="GO" id="GO:0015074">
    <property type="term" value="P:DNA integration"/>
    <property type="evidence" value="ECO:0007669"/>
    <property type="project" value="InterPro"/>
</dbReference>
<dbReference type="AlphaFoldDB" id="A0A6L5YU71"/>
<feature type="domain" description="Integrase catalytic" evidence="3">
    <location>
        <begin position="287"/>
        <end position="454"/>
    </location>
</feature>
<gene>
    <name evidence="4" type="ORF">FYJ75_14165</name>
</gene>
<feature type="region of interest" description="Disordered" evidence="2">
    <location>
        <begin position="1"/>
        <end position="24"/>
    </location>
</feature>
<evidence type="ECO:0000313" key="5">
    <source>
        <dbReference type="Proteomes" id="UP000474024"/>
    </source>
</evidence>
<dbReference type="Pfam" id="PF00665">
    <property type="entry name" value="rve"/>
    <property type="match status" value="1"/>
</dbReference>
<protein>
    <submittedName>
        <fullName evidence="4">IS3 family transposase</fullName>
    </submittedName>
</protein>
<dbReference type="EMBL" id="VUNI01000051">
    <property type="protein sequence ID" value="MST76103.1"/>
    <property type="molecule type" value="Genomic_DNA"/>
</dbReference>
<organism evidence="4 5">
    <name type="scientific">Roseburia porci</name>
    <dbReference type="NCBI Taxonomy" id="2605790"/>
    <lineage>
        <taxon>Bacteria</taxon>
        <taxon>Bacillati</taxon>
        <taxon>Bacillota</taxon>
        <taxon>Clostridia</taxon>
        <taxon>Lachnospirales</taxon>
        <taxon>Lachnospiraceae</taxon>
        <taxon>Roseburia</taxon>
    </lineage>
</organism>
<dbReference type="PANTHER" id="PTHR46889">
    <property type="entry name" value="TRANSPOSASE INSF FOR INSERTION SEQUENCE IS3B-RELATED"/>
    <property type="match status" value="1"/>
</dbReference>
<dbReference type="Pfam" id="PF13384">
    <property type="entry name" value="HTH_23"/>
    <property type="match status" value="1"/>
</dbReference>
<dbReference type="Proteomes" id="UP000474024">
    <property type="component" value="Unassembled WGS sequence"/>
</dbReference>
<dbReference type="InterPro" id="IPR009057">
    <property type="entry name" value="Homeodomain-like_sf"/>
</dbReference>
<keyword evidence="1" id="KW-0175">Coiled coil</keyword>
<evidence type="ECO:0000313" key="4">
    <source>
        <dbReference type="EMBL" id="MST76103.1"/>
    </source>
</evidence>
<evidence type="ECO:0000256" key="2">
    <source>
        <dbReference type="SAM" id="MobiDB-lite"/>
    </source>
</evidence>
<dbReference type="InterPro" id="IPR048020">
    <property type="entry name" value="Transpos_IS3"/>
</dbReference>
<feature type="coiled-coil region" evidence="1">
    <location>
        <begin position="92"/>
        <end position="133"/>
    </location>
</feature>
<feature type="compositionally biased region" description="Polar residues" evidence="2">
    <location>
        <begin position="1"/>
        <end position="11"/>
    </location>
</feature>
<reference evidence="4 5" key="1">
    <citation type="submission" date="2019-08" db="EMBL/GenBank/DDBJ databases">
        <title>In-depth cultivation of the pig gut microbiome towards novel bacterial diversity and tailored functional studies.</title>
        <authorList>
            <person name="Wylensek D."/>
            <person name="Hitch T.C.A."/>
            <person name="Clavel T."/>
        </authorList>
    </citation>
    <scope>NUCLEOTIDE SEQUENCE [LARGE SCALE GENOMIC DNA]</scope>
    <source>
        <strain evidence="4 5">MUC/MUC-530-WT-4D</strain>
    </source>
</reference>
<dbReference type="InterPro" id="IPR012337">
    <property type="entry name" value="RNaseH-like_sf"/>
</dbReference>
<evidence type="ECO:0000259" key="3">
    <source>
        <dbReference type="PROSITE" id="PS50994"/>
    </source>
</evidence>
<name>A0A6L5YU71_9FIRM</name>
<sequence length="512" mass="58331">MLPPNNESITKISKEEGISEQTLRNWRDKARKEGYAAPGTNASPDDWSTQDKFLVVVETASMNETELAEYARKKGLYVEQIKAWKDACLNANGGVAKEAARLNRELKDSEKERKKLEKELQRKEKALAEAAALLVLSKKANGDLGGSRGRMISASDRENAVQLIEEAMQAGASCRKSCERLGITERTFYRWKNRKSHTDSYEDGRPTAIHPEPVNKVPQEMRQKIIETCNSLEYASMPPCEIVPALADKGIYIASESTFYRVLREEKMLNHRGRSEAPKRNRPATYSATAPNQVYMWDITYLNGPHKGMFYYLYLFSDLYDRSIVGWEVYKEESAELASDLIKRITLKQGRLTTQPLVLHSDNGSPMKGATMLATLYQLGITPSNSRPRVSNDNPYAESLFKTLKYRPNYQPKGFATLEEARCWVSQFVKWYNHDHHHSGLKFLTPYQRRSGTSEQILENRHAVYEAAKAAHPERWNGRATRDWTLPSTVYLNPEKELEETKITEESEAAAS</sequence>